<dbReference type="InterPro" id="IPR000504">
    <property type="entry name" value="RRM_dom"/>
</dbReference>
<dbReference type="InterPro" id="IPR012677">
    <property type="entry name" value="Nucleotide-bd_a/b_plait_sf"/>
</dbReference>
<protein>
    <recommendedName>
        <fullName evidence="4">RRM domain-containing protein</fullName>
    </recommendedName>
</protein>
<evidence type="ECO:0000256" key="3">
    <source>
        <dbReference type="PROSITE-ProRule" id="PRU00176"/>
    </source>
</evidence>
<evidence type="ECO:0000313" key="6">
    <source>
        <dbReference type="Proteomes" id="UP001162483"/>
    </source>
</evidence>
<keyword evidence="6" id="KW-1185">Reference proteome</keyword>
<dbReference type="EMBL" id="CATNWA010013381">
    <property type="protein sequence ID" value="CAI9565060.1"/>
    <property type="molecule type" value="Genomic_DNA"/>
</dbReference>
<keyword evidence="2 3" id="KW-0694">RNA-binding</keyword>
<proteinExistence type="predicted"/>
<reference evidence="5" key="1">
    <citation type="submission" date="2023-05" db="EMBL/GenBank/DDBJ databases">
        <authorList>
            <person name="Stuckert A."/>
        </authorList>
    </citation>
    <scope>NUCLEOTIDE SEQUENCE</scope>
</reference>
<evidence type="ECO:0000259" key="4">
    <source>
        <dbReference type="PROSITE" id="PS50102"/>
    </source>
</evidence>
<dbReference type="SUPFAM" id="SSF54928">
    <property type="entry name" value="RNA-binding domain, RBD"/>
    <property type="match status" value="1"/>
</dbReference>
<evidence type="ECO:0000313" key="5">
    <source>
        <dbReference type="EMBL" id="CAI9565060.1"/>
    </source>
</evidence>
<dbReference type="Gene3D" id="3.30.70.330">
    <property type="match status" value="1"/>
</dbReference>
<comment type="caution">
    <text evidence="5">The sequence shown here is derived from an EMBL/GenBank/DDBJ whole genome shotgun (WGS) entry which is preliminary data.</text>
</comment>
<dbReference type="PROSITE" id="PS50102">
    <property type="entry name" value="RRM"/>
    <property type="match status" value="1"/>
</dbReference>
<gene>
    <name evidence="5" type="ORF">SPARVUS_LOCUS6017365</name>
</gene>
<sequence length="246" mass="26469">MQQVANQLGMFSPIALQFGAYSAYTQALMQQQQAALVAAHSAYLNPMATMAAVQMQQMATINPNGIIATPITPITRTSTPPTLAATPVSAIPATLGVNGYSAVPTQSSVQPSSEAIYTNGLHPYPAQSPVTQLDPLQQAYAGMQHYTGKSAYPAAYGLVSPAFTQPPPLLPQQPPQRPEGCNIFIYHLPQEFTDSEILQMFLPFGFVSFDNPGSAQAAIQAMNGFQIGMKRLKVQLKRPKDANRPY</sequence>
<dbReference type="Pfam" id="PF00076">
    <property type="entry name" value="RRM_1"/>
    <property type="match status" value="1"/>
</dbReference>
<accession>A0ABN9CXX0</accession>
<feature type="domain" description="RRM" evidence="4">
    <location>
        <begin position="181"/>
        <end position="239"/>
    </location>
</feature>
<dbReference type="InterPro" id="IPR035979">
    <property type="entry name" value="RBD_domain_sf"/>
</dbReference>
<name>A0ABN9CXX0_9NEOB</name>
<organism evidence="5 6">
    <name type="scientific">Staurois parvus</name>
    <dbReference type="NCBI Taxonomy" id="386267"/>
    <lineage>
        <taxon>Eukaryota</taxon>
        <taxon>Metazoa</taxon>
        <taxon>Chordata</taxon>
        <taxon>Craniata</taxon>
        <taxon>Vertebrata</taxon>
        <taxon>Euteleostomi</taxon>
        <taxon>Amphibia</taxon>
        <taxon>Batrachia</taxon>
        <taxon>Anura</taxon>
        <taxon>Neobatrachia</taxon>
        <taxon>Ranoidea</taxon>
        <taxon>Ranidae</taxon>
        <taxon>Staurois</taxon>
    </lineage>
</organism>
<dbReference type="Proteomes" id="UP001162483">
    <property type="component" value="Unassembled WGS sequence"/>
</dbReference>
<evidence type="ECO:0000256" key="2">
    <source>
        <dbReference type="ARBA" id="ARBA00022884"/>
    </source>
</evidence>
<evidence type="ECO:0000256" key="1">
    <source>
        <dbReference type="ARBA" id="ARBA00022737"/>
    </source>
</evidence>
<dbReference type="PANTHER" id="PTHR24012">
    <property type="entry name" value="RNA BINDING PROTEIN"/>
    <property type="match status" value="1"/>
</dbReference>
<dbReference type="SMART" id="SM00360">
    <property type="entry name" value="RRM"/>
    <property type="match status" value="1"/>
</dbReference>
<keyword evidence="1" id="KW-0677">Repeat</keyword>